<protein>
    <submittedName>
        <fullName evidence="2">Uncharacterized protein</fullName>
    </submittedName>
</protein>
<comment type="caution">
    <text evidence="2">The sequence shown here is derived from an EMBL/GenBank/DDBJ whole genome shotgun (WGS) entry which is preliminary data.</text>
</comment>
<keyword evidence="3" id="KW-1185">Reference proteome</keyword>
<dbReference type="EMBL" id="JARKIE010000054">
    <property type="protein sequence ID" value="KAJ7692071.1"/>
    <property type="molecule type" value="Genomic_DNA"/>
</dbReference>
<gene>
    <name evidence="2" type="ORF">B0H17DRAFT_1133337</name>
</gene>
<feature type="region of interest" description="Disordered" evidence="1">
    <location>
        <begin position="17"/>
        <end position="37"/>
    </location>
</feature>
<sequence length="606" mass="67963">MPTVTCSKTLVRRTLLAPPSPAPGRLRSTSAIPTPPELRPIPASTRLAVHSRWRTLLEVELRYDVLWDVPASGRYAYAGGRYLAFLHRDLPGKRITITTSAGTNILPLLFASPATHQMNALSEYELLSPYVDMMVRQEATFSHSQHAWSFAGNPRPMITPAPSSPFPSLRLRPSTRTWTRPCGRACPYEWRFGADGKGIGHWNWGGFDDCGFDPDPNRLALLTSDMKWRTGPIALHKSTYGQNFFAAQYGSYAPDEMCFTLDDLRTPFQAMIFGRVIRPAMAAKNRRTLFALSFWCSPPQWGWTMIETRKAQMWVYASSFLAYTEDTQYNKRVDVCTNVDRTTRTGGSFIDIHLSHAGGLYCTTYTPDDESGDLEVEHPRSSEHYSFARGDWVLALVTYHTCGLGPFSPDRSYELLARHIRVLPNRMFNPAQRPRTPPMGPVNDSPNSDSTLFSTNMPEDPCVLNTPTVVDVASTNDAAIGGGNYQSAGPSTFFRAPEGPIEMLAPGPQTRRQKQRIDAVEEEIPDLHTPRRQRTTARMSTGGRPPQLDCTFFAPCNADPLTVKLPRQVHRDGADEPRCPWDGLLRIGRALRLLRPLRLSYFIEPL</sequence>
<dbReference type="Proteomes" id="UP001221757">
    <property type="component" value="Unassembled WGS sequence"/>
</dbReference>
<name>A0AAD7DJ37_MYCRO</name>
<reference evidence="2" key="1">
    <citation type="submission" date="2023-03" db="EMBL/GenBank/DDBJ databases">
        <title>Massive genome expansion in bonnet fungi (Mycena s.s.) driven by repeated elements and novel gene families across ecological guilds.</title>
        <authorList>
            <consortium name="Lawrence Berkeley National Laboratory"/>
            <person name="Harder C.B."/>
            <person name="Miyauchi S."/>
            <person name="Viragh M."/>
            <person name="Kuo A."/>
            <person name="Thoen E."/>
            <person name="Andreopoulos B."/>
            <person name="Lu D."/>
            <person name="Skrede I."/>
            <person name="Drula E."/>
            <person name="Henrissat B."/>
            <person name="Morin E."/>
            <person name="Kohler A."/>
            <person name="Barry K."/>
            <person name="LaButti K."/>
            <person name="Morin E."/>
            <person name="Salamov A."/>
            <person name="Lipzen A."/>
            <person name="Mereny Z."/>
            <person name="Hegedus B."/>
            <person name="Baldrian P."/>
            <person name="Stursova M."/>
            <person name="Weitz H."/>
            <person name="Taylor A."/>
            <person name="Grigoriev I.V."/>
            <person name="Nagy L.G."/>
            <person name="Martin F."/>
            <person name="Kauserud H."/>
        </authorList>
    </citation>
    <scope>NUCLEOTIDE SEQUENCE</scope>
    <source>
        <strain evidence="2">CBHHK067</strain>
    </source>
</reference>
<dbReference type="AlphaFoldDB" id="A0AAD7DJ37"/>
<evidence type="ECO:0000313" key="2">
    <source>
        <dbReference type="EMBL" id="KAJ7692071.1"/>
    </source>
</evidence>
<evidence type="ECO:0000313" key="3">
    <source>
        <dbReference type="Proteomes" id="UP001221757"/>
    </source>
</evidence>
<proteinExistence type="predicted"/>
<accession>A0AAD7DJ37</accession>
<organism evidence="2 3">
    <name type="scientific">Mycena rosella</name>
    <name type="common">Pink bonnet</name>
    <name type="synonym">Agaricus rosellus</name>
    <dbReference type="NCBI Taxonomy" id="1033263"/>
    <lineage>
        <taxon>Eukaryota</taxon>
        <taxon>Fungi</taxon>
        <taxon>Dikarya</taxon>
        <taxon>Basidiomycota</taxon>
        <taxon>Agaricomycotina</taxon>
        <taxon>Agaricomycetes</taxon>
        <taxon>Agaricomycetidae</taxon>
        <taxon>Agaricales</taxon>
        <taxon>Marasmiineae</taxon>
        <taxon>Mycenaceae</taxon>
        <taxon>Mycena</taxon>
    </lineage>
</organism>
<evidence type="ECO:0000256" key="1">
    <source>
        <dbReference type="SAM" id="MobiDB-lite"/>
    </source>
</evidence>